<evidence type="ECO:0000313" key="3">
    <source>
        <dbReference type="Proteomes" id="UP000694240"/>
    </source>
</evidence>
<dbReference type="Proteomes" id="UP000694240">
    <property type="component" value="Chromosome 12"/>
</dbReference>
<feature type="region of interest" description="Disordered" evidence="1">
    <location>
        <begin position="99"/>
        <end position="149"/>
    </location>
</feature>
<name>A0A8T1Y9P2_9BRAS</name>
<dbReference type="PANTHER" id="PTHR31704:SF55">
    <property type="entry name" value="MYB_SANT-LIKE DNA-BINDING DOMAIN PROTEIN"/>
    <property type="match status" value="1"/>
</dbReference>
<evidence type="ECO:0000313" key="2">
    <source>
        <dbReference type="EMBL" id="KAG7543474.1"/>
    </source>
</evidence>
<evidence type="ECO:0000256" key="1">
    <source>
        <dbReference type="SAM" id="MobiDB-lite"/>
    </source>
</evidence>
<feature type="compositionally biased region" description="Polar residues" evidence="1">
    <location>
        <begin position="291"/>
        <end position="308"/>
    </location>
</feature>
<feature type="compositionally biased region" description="Low complexity" evidence="1">
    <location>
        <begin position="120"/>
        <end position="131"/>
    </location>
</feature>
<dbReference type="AlphaFoldDB" id="A0A8T1Y9P2"/>
<protein>
    <submittedName>
        <fullName evidence="2">Uncharacterized protein</fullName>
    </submittedName>
</protein>
<sequence>MKDSTGISVETTTSVISASNSWWQEREPQFSVNQRREQLRNDGLDNDEGHVYFETYDGDMQDSQVPETQENEEVYRVNIDDETRQSNAFIRESLHQNLSPAAPFQIPTSRIQQEGRVRRGSSSQRGAGNSQISTRNGSRGSRRKQSFETTLTDTITGFREFQSQSLQQLRPNFFDEADYSEFDMAVKIFESMDLPNDTDFYWACMHAFKEERFWRKYFIDRAERTIEDKLKFLQALTGYTRDSEYVGKRLASGQNFGSPIGSGFSFGSPSFGGNYSLGQSSGSQWGPDIQQWGTPPTAPQWNSPSNVPQWRMPPTALQWGPPPNMPQWSSPPTAPQWNSPSNTPQ</sequence>
<keyword evidence="3" id="KW-1185">Reference proteome</keyword>
<dbReference type="PANTHER" id="PTHR31704">
    <property type="entry name" value="MYB/SANT-LIKE DNA-BINDING DOMAIN PROTEIN-RELATED"/>
    <property type="match status" value="1"/>
</dbReference>
<organism evidence="2 3">
    <name type="scientific">Arabidopsis thaliana x Arabidopsis arenosa</name>
    <dbReference type="NCBI Taxonomy" id="1240361"/>
    <lineage>
        <taxon>Eukaryota</taxon>
        <taxon>Viridiplantae</taxon>
        <taxon>Streptophyta</taxon>
        <taxon>Embryophyta</taxon>
        <taxon>Tracheophyta</taxon>
        <taxon>Spermatophyta</taxon>
        <taxon>Magnoliopsida</taxon>
        <taxon>eudicotyledons</taxon>
        <taxon>Gunneridae</taxon>
        <taxon>Pentapetalae</taxon>
        <taxon>rosids</taxon>
        <taxon>malvids</taxon>
        <taxon>Brassicales</taxon>
        <taxon>Brassicaceae</taxon>
        <taxon>Camelineae</taxon>
        <taxon>Arabidopsis</taxon>
    </lineage>
</organism>
<gene>
    <name evidence="2" type="ORF">ISN45_Aa07g033860</name>
</gene>
<dbReference type="EMBL" id="JAEFBK010000012">
    <property type="protein sequence ID" value="KAG7543474.1"/>
    <property type="molecule type" value="Genomic_DNA"/>
</dbReference>
<proteinExistence type="predicted"/>
<accession>A0A8T1Y9P2</accession>
<feature type="compositionally biased region" description="Polar residues" evidence="1">
    <location>
        <begin position="335"/>
        <end position="345"/>
    </location>
</feature>
<feature type="region of interest" description="Disordered" evidence="1">
    <location>
        <begin position="277"/>
        <end position="345"/>
    </location>
</feature>
<comment type="caution">
    <text evidence="2">The sequence shown here is derived from an EMBL/GenBank/DDBJ whole genome shotgun (WGS) entry which is preliminary data.</text>
</comment>
<reference evidence="2 3" key="1">
    <citation type="submission" date="2020-12" db="EMBL/GenBank/DDBJ databases">
        <title>Concerted genomic and epigenomic changes stabilize Arabidopsis allopolyploids.</title>
        <authorList>
            <person name="Chen Z."/>
        </authorList>
    </citation>
    <scope>NUCLEOTIDE SEQUENCE [LARGE SCALE GENOMIC DNA]</scope>
    <source>
        <strain evidence="2">Allo738</strain>
        <tissue evidence="2">Leaf</tissue>
    </source>
</reference>